<feature type="transmembrane region" description="Helical" evidence="1">
    <location>
        <begin position="80"/>
        <end position="100"/>
    </location>
</feature>
<evidence type="ECO:0000313" key="6">
    <source>
        <dbReference type="Proteomes" id="UP000663829"/>
    </source>
</evidence>
<dbReference type="EMBL" id="CAJNOQ010001734">
    <property type="protein sequence ID" value="CAF0915351.1"/>
    <property type="molecule type" value="Genomic_DNA"/>
</dbReference>
<keyword evidence="1" id="KW-0812">Transmembrane</keyword>
<name>A0A814AK53_9BILA</name>
<dbReference type="Proteomes" id="UP000681722">
    <property type="component" value="Unassembled WGS sequence"/>
</dbReference>
<keyword evidence="1" id="KW-0472">Membrane</keyword>
<dbReference type="EMBL" id="CAJOBC010001734">
    <property type="protein sequence ID" value="CAF3695639.1"/>
    <property type="molecule type" value="Genomic_DNA"/>
</dbReference>
<evidence type="ECO:0000313" key="2">
    <source>
        <dbReference type="EMBL" id="CAF0915351.1"/>
    </source>
</evidence>
<protein>
    <submittedName>
        <fullName evidence="2">Uncharacterized protein</fullName>
    </submittedName>
</protein>
<dbReference type="Proteomes" id="UP000682733">
    <property type="component" value="Unassembled WGS sequence"/>
</dbReference>
<dbReference type="AlphaFoldDB" id="A0A814AK53"/>
<proteinExistence type="predicted"/>
<dbReference type="OrthoDB" id="10028973at2759"/>
<organism evidence="2 6">
    <name type="scientific">Didymodactylos carnosus</name>
    <dbReference type="NCBI Taxonomy" id="1234261"/>
    <lineage>
        <taxon>Eukaryota</taxon>
        <taxon>Metazoa</taxon>
        <taxon>Spiralia</taxon>
        <taxon>Gnathifera</taxon>
        <taxon>Rotifera</taxon>
        <taxon>Eurotatoria</taxon>
        <taxon>Bdelloidea</taxon>
        <taxon>Philodinida</taxon>
        <taxon>Philodinidae</taxon>
        <taxon>Didymodactylos</taxon>
    </lineage>
</organism>
<dbReference type="Proteomes" id="UP000677228">
    <property type="component" value="Unassembled WGS sequence"/>
</dbReference>
<sequence length="146" mass="17083">LKELYIIKTLVIGQCYVKSLDLRIEKDNVYPLGLLQIRYDPCDRAHDHRINETHRCYRWKSLTSTSGLGWQWNKPSESNIGAFLFSGTVLLVISIIIPILRRRYQTEFQIRQQQQIEIPLRNQHGSPPTYDEAIEILTPTTTQTRT</sequence>
<dbReference type="EMBL" id="CAJNOK010054581">
    <property type="protein sequence ID" value="CAF1616249.1"/>
    <property type="molecule type" value="Genomic_DNA"/>
</dbReference>
<dbReference type="Proteomes" id="UP000663829">
    <property type="component" value="Unassembled WGS sequence"/>
</dbReference>
<comment type="caution">
    <text evidence="2">The sequence shown here is derived from an EMBL/GenBank/DDBJ whole genome shotgun (WGS) entry which is preliminary data.</text>
</comment>
<feature type="non-terminal residue" evidence="2">
    <location>
        <position position="1"/>
    </location>
</feature>
<gene>
    <name evidence="2" type="ORF">GPM918_LOCUS9364</name>
    <name evidence="3" type="ORF">OVA965_LOCUS42931</name>
    <name evidence="4" type="ORF">SRO942_LOCUS9365</name>
    <name evidence="5" type="ORF">TMI583_LOCUS44996</name>
</gene>
<evidence type="ECO:0000313" key="3">
    <source>
        <dbReference type="EMBL" id="CAF1616249.1"/>
    </source>
</evidence>
<evidence type="ECO:0000313" key="4">
    <source>
        <dbReference type="EMBL" id="CAF3695639.1"/>
    </source>
</evidence>
<evidence type="ECO:0000256" key="1">
    <source>
        <dbReference type="SAM" id="Phobius"/>
    </source>
</evidence>
<keyword evidence="1" id="KW-1133">Transmembrane helix</keyword>
<reference evidence="2" key="1">
    <citation type="submission" date="2021-02" db="EMBL/GenBank/DDBJ databases">
        <authorList>
            <person name="Nowell W R."/>
        </authorList>
    </citation>
    <scope>NUCLEOTIDE SEQUENCE</scope>
</reference>
<dbReference type="EMBL" id="CAJOBA010079148">
    <property type="protein sequence ID" value="CAF4432965.1"/>
    <property type="molecule type" value="Genomic_DNA"/>
</dbReference>
<keyword evidence="6" id="KW-1185">Reference proteome</keyword>
<evidence type="ECO:0000313" key="5">
    <source>
        <dbReference type="EMBL" id="CAF4432965.1"/>
    </source>
</evidence>
<accession>A0A814AK53</accession>